<reference evidence="3 4" key="1">
    <citation type="submission" date="2019-04" db="EMBL/GenBank/DDBJ databases">
        <authorList>
            <person name="Feng G."/>
            <person name="Zhang J."/>
            <person name="Zhu H."/>
        </authorList>
    </citation>
    <scope>NUCLEOTIDE SEQUENCE [LARGE SCALE GENOMIC DNA]</scope>
    <source>
        <strain evidence="3 4">92R-1</strain>
    </source>
</reference>
<protein>
    <submittedName>
        <fullName evidence="3">Uncharacterized protein</fullName>
    </submittedName>
</protein>
<evidence type="ECO:0000256" key="2">
    <source>
        <dbReference type="SAM" id="MobiDB-lite"/>
    </source>
</evidence>
<name>A0A4Z0P3X6_9BACT</name>
<keyword evidence="1" id="KW-0175">Coiled coil</keyword>
<dbReference type="EMBL" id="SRLA01000005">
    <property type="protein sequence ID" value="TGE04908.1"/>
    <property type="molecule type" value="Genomic_DNA"/>
</dbReference>
<keyword evidence="4" id="KW-1185">Reference proteome</keyword>
<feature type="coiled-coil region" evidence="1">
    <location>
        <begin position="159"/>
        <end position="211"/>
    </location>
</feature>
<gene>
    <name evidence="3" type="ORF">EU556_22315</name>
</gene>
<accession>A0A4Z0P3X6</accession>
<comment type="caution">
    <text evidence="3">The sequence shown here is derived from an EMBL/GenBank/DDBJ whole genome shotgun (WGS) entry which is preliminary data.</text>
</comment>
<dbReference type="AlphaFoldDB" id="A0A4Z0P3X6"/>
<dbReference type="OrthoDB" id="880439at2"/>
<dbReference type="Proteomes" id="UP000298337">
    <property type="component" value="Unassembled WGS sequence"/>
</dbReference>
<evidence type="ECO:0000256" key="1">
    <source>
        <dbReference type="SAM" id="Coils"/>
    </source>
</evidence>
<proteinExistence type="predicted"/>
<organism evidence="3 4">
    <name type="scientific">Hymenobacter fodinae</name>
    <dbReference type="NCBI Taxonomy" id="2510796"/>
    <lineage>
        <taxon>Bacteria</taxon>
        <taxon>Pseudomonadati</taxon>
        <taxon>Bacteroidota</taxon>
        <taxon>Cytophagia</taxon>
        <taxon>Cytophagales</taxon>
        <taxon>Hymenobacteraceae</taxon>
        <taxon>Hymenobacter</taxon>
    </lineage>
</organism>
<evidence type="ECO:0000313" key="4">
    <source>
        <dbReference type="Proteomes" id="UP000298337"/>
    </source>
</evidence>
<dbReference type="RefSeq" id="WP_135436387.1">
    <property type="nucleotide sequence ID" value="NZ_SRLA01000005.1"/>
</dbReference>
<sequence length="243" mass="26330">MAILDNLAKAAKDFFVEPDEAAPTNPTTYRPLPASPPAYQPTAPAFGGSQSVPPVPPLLTQPEQRHLDHIQQLLTGNGKDFVAYTKMVKSMAASGLSGPVLYQTAFNAFAAVTGLDLPALLNSADQFEQTLSADHQKILARHREKIGETPTGKEPASPLVKLQQQEQQLQNTLAELTRQLDEKHQELQTTQQQLQAERQKAQTALASYELANTSAAAELQAHRQATQSFLLGQSGPSTTTPTR</sequence>
<feature type="region of interest" description="Disordered" evidence="2">
    <location>
        <begin position="19"/>
        <end position="49"/>
    </location>
</feature>
<evidence type="ECO:0000313" key="3">
    <source>
        <dbReference type="EMBL" id="TGE04908.1"/>
    </source>
</evidence>